<name>A0ABR1NY11_DIAER</name>
<protein>
    <submittedName>
        <fullName evidence="1">Uncharacterized protein</fullName>
    </submittedName>
</protein>
<evidence type="ECO:0000313" key="1">
    <source>
        <dbReference type="EMBL" id="KAK7719400.1"/>
    </source>
</evidence>
<proteinExistence type="predicted"/>
<comment type="caution">
    <text evidence="1">The sequence shown here is derived from an EMBL/GenBank/DDBJ whole genome shotgun (WGS) entry which is preliminary data.</text>
</comment>
<organism evidence="1 2">
    <name type="scientific">Diaporthe eres</name>
    <name type="common">Phomopsis oblonga</name>
    <dbReference type="NCBI Taxonomy" id="83184"/>
    <lineage>
        <taxon>Eukaryota</taxon>
        <taxon>Fungi</taxon>
        <taxon>Dikarya</taxon>
        <taxon>Ascomycota</taxon>
        <taxon>Pezizomycotina</taxon>
        <taxon>Sordariomycetes</taxon>
        <taxon>Sordariomycetidae</taxon>
        <taxon>Diaporthales</taxon>
        <taxon>Diaporthaceae</taxon>
        <taxon>Diaporthe</taxon>
        <taxon>Diaporthe eres species complex</taxon>
    </lineage>
</organism>
<dbReference type="Proteomes" id="UP001430848">
    <property type="component" value="Unassembled WGS sequence"/>
</dbReference>
<reference evidence="1 2" key="1">
    <citation type="submission" date="2024-02" db="EMBL/GenBank/DDBJ databases">
        <title>De novo assembly and annotation of 12 fungi associated with fruit tree decline syndrome in Ontario, Canada.</title>
        <authorList>
            <person name="Sulman M."/>
            <person name="Ellouze W."/>
            <person name="Ilyukhin E."/>
        </authorList>
    </citation>
    <scope>NUCLEOTIDE SEQUENCE [LARGE SCALE GENOMIC DNA]</scope>
    <source>
        <strain evidence="1 2">M169</strain>
    </source>
</reference>
<evidence type="ECO:0000313" key="2">
    <source>
        <dbReference type="Proteomes" id="UP001430848"/>
    </source>
</evidence>
<keyword evidence="2" id="KW-1185">Reference proteome</keyword>
<sequence>MSTRAYEYGLEEVDARDDDDLIHAIDAPVHYMSVEFLRDANRKKPHVVFNFKTISPAELQATGDQKWKGCRVSMEYTGPGFRGQMQITLLPYMDSSYSATGAMPFPVINTSFTLRAVIDILRGRHPLNTQMAHPPGASARPDFLSDLTKFDFVLAQPGSSDMDGCRDFM</sequence>
<dbReference type="EMBL" id="JAKNSF020000079">
    <property type="protein sequence ID" value="KAK7719400.1"/>
    <property type="molecule type" value="Genomic_DNA"/>
</dbReference>
<accession>A0ABR1NY11</accession>
<gene>
    <name evidence="1" type="ORF">SLS63_010037</name>
</gene>